<name>A0A1I5SE50_9BACI</name>
<evidence type="ECO:0000259" key="1">
    <source>
        <dbReference type="Pfam" id="PF09648"/>
    </source>
</evidence>
<dbReference type="STRING" id="306540.SAMN05421839_1436"/>
<reference evidence="3 4" key="1">
    <citation type="submission" date="2016-10" db="EMBL/GenBank/DDBJ databases">
        <authorList>
            <person name="de Groot N.N."/>
        </authorList>
    </citation>
    <scope>NUCLEOTIDE SEQUENCE [LARGE SCALE GENOMIC DNA]</scope>
    <source>
        <strain evidence="3 4">DSM 17073</strain>
    </source>
</reference>
<dbReference type="GO" id="GO:0016020">
    <property type="term" value="C:membrane"/>
    <property type="evidence" value="ECO:0007669"/>
    <property type="project" value="InterPro"/>
</dbReference>
<dbReference type="AlphaFoldDB" id="A0A1I5SE50"/>
<organism evidence="3 4">
    <name type="scientific">Halolactibacillus halophilus</name>
    <dbReference type="NCBI Taxonomy" id="306540"/>
    <lineage>
        <taxon>Bacteria</taxon>
        <taxon>Bacillati</taxon>
        <taxon>Bacillota</taxon>
        <taxon>Bacilli</taxon>
        <taxon>Bacillales</taxon>
        <taxon>Bacillaceae</taxon>
        <taxon>Halolactibacillus</taxon>
    </lineage>
</organism>
<protein>
    <submittedName>
        <fullName evidence="3">Two-component signal transduction system YycFG, regulatory protein YycI</fullName>
    </submittedName>
</protein>
<evidence type="ECO:0000313" key="3">
    <source>
        <dbReference type="EMBL" id="SFP69024.1"/>
    </source>
</evidence>
<reference evidence="2 5" key="2">
    <citation type="submission" date="2019-07" db="EMBL/GenBank/DDBJ databases">
        <title>Whole genome shotgun sequence of Halolactibacillus halophilus NBRC 100868.</title>
        <authorList>
            <person name="Hosoyama A."/>
            <person name="Uohara A."/>
            <person name="Ohji S."/>
            <person name="Ichikawa N."/>
        </authorList>
    </citation>
    <scope>NUCLEOTIDE SEQUENCE [LARGE SCALE GENOMIC DNA]</scope>
    <source>
        <strain evidence="2 5">NBRC 100868</strain>
    </source>
</reference>
<keyword evidence="5" id="KW-1185">Reference proteome</keyword>
<dbReference type="InterPro" id="IPR018604">
    <property type="entry name" value="YycI-like"/>
</dbReference>
<dbReference type="Gene3D" id="2.40.128.690">
    <property type="entry name" value="YycH protein, domain 3-like"/>
    <property type="match status" value="1"/>
</dbReference>
<evidence type="ECO:0000313" key="2">
    <source>
        <dbReference type="EMBL" id="GEM02567.1"/>
    </source>
</evidence>
<feature type="domain" description="Regulatory protein YycH-like" evidence="1">
    <location>
        <begin position="48"/>
        <end position="251"/>
    </location>
</feature>
<dbReference type="Proteomes" id="UP000321547">
    <property type="component" value="Unassembled WGS sequence"/>
</dbReference>
<evidence type="ECO:0000313" key="4">
    <source>
        <dbReference type="Proteomes" id="UP000242243"/>
    </source>
</evidence>
<sequence>MQWGQIKSLFIICFLVLNVFLAKQLIDREDETLSALPEASKEEELELNISGLGQLDQEVLEAPLLYTNSYNFNEVENIAGELTNQEVVVANATTLFSRMTSPVALSIGDDEAFTAALTQHVYLGGTFEEYRYLEEAGLIVFFQRINYPIFYNTQAVLFVKVNDAGEMTHYMMRALDVVEEDQEENEQTLITEYDAVYRMYHNSNILKTGDEISDVELGYHNLVSLPSGEQLLNPTWQVSVNGTVDYFINAIEGHDYPQYTNFITETLDDFVTLLMPGSSRQYTYYSLDEDREEEDTLLSSIRQPFITTYQQLTEVESE</sequence>
<dbReference type="EMBL" id="BJWI01000044">
    <property type="protein sequence ID" value="GEM02567.1"/>
    <property type="molecule type" value="Genomic_DNA"/>
</dbReference>
<dbReference type="Proteomes" id="UP000242243">
    <property type="component" value="Unassembled WGS sequence"/>
</dbReference>
<dbReference type="Pfam" id="PF09648">
    <property type="entry name" value="YycI"/>
    <property type="match status" value="1"/>
</dbReference>
<gene>
    <name evidence="2" type="ORF">HHA03_20990</name>
    <name evidence="3" type="ORF">SAMN05421839_1436</name>
</gene>
<dbReference type="RefSeq" id="WP_089833561.1">
    <property type="nucleotide sequence ID" value="NZ_BJWI01000044.1"/>
</dbReference>
<dbReference type="OrthoDB" id="2388036at2"/>
<proteinExistence type="predicted"/>
<evidence type="ECO:0000313" key="5">
    <source>
        <dbReference type="Proteomes" id="UP000321547"/>
    </source>
</evidence>
<accession>A0A1I5SE50</accession>
<dbReference type="EMBL" id="FOXC01000043">
    <property type="protein sequence ID" value="SFP69024.1"/>
    <property type="molecule type" value="Genomic_DNA"/>
</dbReference>